<reference evidence="1" key="1">
    <citation type="submission" date="2020-11" db="EMBL/GenBank/DDBJ databases">
        <authorList>
            <person name="Tran Van P."/>
        </authorList>
    </citation>
    <scope>NUCLEOTIDE SEQUENCE</scope>
</reference>
<dbReference type="EMBL" id="OE844828">
    <property type="protein sequence ID" value="CAD7606303.1"/>
    <property type="molecule type" value="Genomic_DNA"/>
</dbReference>
<organism evidence="1">
    <name type="scientific">Timema genevievae</name>
    <name type="common">Walking stick</name>
    <dbReference type="NCBI Taxonomy" id="629358"/>
    <lineage>
        <taxon>Eukaryota</taxon>
        <taxon>Metazoa</taxon>
        <taxon>Ecdysozoa</taxon>
        <taxon>Arthropoda</taxon>
        <taxon>Hexapoda</taxon>
        <taxon>Insecta</taxon>
        <taxon>Pterygota</taxon>
        <taxon>Neoptera</taxon>
        <taxon>Polyneoptera</taxon>
        <taxon>Phasmatodea</taxon>
        <taxon>Timematodea</taxon>
        <taxon>Timematoidea</taxon>
        <taxon>Timematidae</taxon>
        <taxon>Timema</taxon>
    </lineage>
</organism>
<dbReference type="AlphaFoldDB" id="A0A7R9K638"/>
<accession>A0A7R9K638</accession>
<evidence type="ECO:0000313" key="1">
    <source>
        <dbReference type="EMBL" id="CAD7606303.1"/>
    </source>
</evidence>
<sequence>MSLTNLGKKPFVQVVESHMKRIGYNVEYVELGGMKNVLILRIDGAVLCLFLAVPLQTVPQCEHYGGCKTDYPFLPAPPGRTPTCAKPGSTFCETLDHYPMQNETYATPQGSLNCDKEVAFLLLAHPCRPLARLGSFIDRLSTPQMCYSKYRTTPTDTKTRMKLVSFAYETGSFHSDPAPHLRRTQSDYETAQETDKVLDRTVGIRLQYIAERRIQR</sequence>
<name>A0A7R9K638_TIMGE</name>
<gene>
    <name evidence="1" type="ORF">TGEB3V08_LOCUS9786</name>
</gene>
<proteinExistence type="predicted"/>
<protein>
    <submittedName>
        <fullName evidence="1">Uncharacterized protein</fullName>
    </submittedName>
</protein>